<evidence type="ECO:0000313" key="2">
    <source>
        <dbReference type="EMBL" id="KAK3280143.1"/>
    </source>
</evidence>
<reference evidence="2 3" key="1">
    <citation type="journal article" date="2015" name="Genome Biol. Evol.">
        <title>Comparative Genomics of a Bacterivorous Green Alga Reveals Evolutionary Causalities and Consequences of Phago-Mixotrophic Mode of Nutrition.</title>
        <authorList>
            <person name="Burns J.A."/>
            <person name="Paasch A."/>
            <person name="Narechania A."/>
            <person name="Kim E."/>
        </authorList>
    </citation>
    <scope>NUCLEOTIDE SEQUENCE [LARGE SCALE GENOMIC DNA]</scope>
    <source>
        <strain evidence="2 3">PLY_AMNH</strain>
    </source>
</reference>
<feature type="region of interest" description="Disordered" evidence="1">
    <location>
        <begin position="1"/>
        <end position="199"/>
    </location>
</feature>
<organism evidence="2 3">
    <name type="scientific">Cymbomonas tetramitiformis</name>
    <dbReference type="NCBI Taxonomy" id="36881"/>
    <lineage>
        <taxon>Eukaryota</taxon>
        <taxon>Viridiplantae</taxon>
        <taxon>Chlorophyta</taxon>
        <taxon>Pyramimonadophyceae</taxon>
        <taxon>Pyramimonadales</taxon>
        <taxon>Pyramimonadaceae</taxon>
        <taxon>Cymbomonas</taxon>
    </lineage>
</organism>
<feature type="compositionally biased region" description="Basic and acidic residues" evidence="1">
    <location>
        <begin position="26"/>
        <end position="35"/>
    </location>
</feature>
<feature type="compositionally biased region" description="Basic and acidic residues" evidence="1">
    <location>
        <begin position="149"/>
        <end position="161"/>
    </location>
</feature>
<feature type="compositionally biased region" description="Polar residues" evidence="1">
    <location>
        <begin position="1"/>
        <end position="16"/>
    </location>
</feature>
<feature type="compositionally biased region" description="Basic and acidic residues" evidence="1">
    <location>
        <begin position="101"/>
        <end position="110"/>
    </location>
</feature>
<proteinExistence type="predicted"/>
<dbReference type="Proteomes" id="UP001190700">
    <property type="component" value="Unassembled WGS sequence"/>
</dbReference>
<sequence length="199" mass="21772">MLQLDSGTSKLSSTGEGQADLAGLRTVDEGADADRPQAGLVEPNQRDTANDPEGCTLDDLLEQDGDFTDFDEGRRDEKIGLKPLAKDVREESGRPRNGMDGTKRSEEARPGIRSNPYSKAEREAGRQSSSQGPAEYEPAAQRPGKRIRLPTDDKPHHDSSSKWHTGRSKAPQHTFGAKGSSWKNDVNGNSGKRKHRHES</sequence>
<protein>
    <submittedName>
        <fullName evidence="2">Uncharacterized protein</fullName>
    </submittedName>
</protein>
<evidence type="ECO:0000313" key="3">
    <source>
        <dbReference type="Proteomes" id="UP001190700"/>
    </source>
</evidence>
<comment type="caution">
    <text evidence="2">The sequence shown here is derived from an EMBL/GenBank/DDBJ whole genome shotgun (WGS) entry which is preliminary data.</text>
</comment>
<dbReference type="EMBL" id="LGRX02004514">
    <property type="protein sequence ID" value="KAK3280143.1"/>
    <property type="molecule type" value="Genomic_DNA"/>
</dbReference>
<gene>
    <name evidence="2" type="ORF">CYMTET_12005</name>
</gene>
<accession>A0AAE0LCH7</accession>
<evidence type="ECO:0000256" key="1">
    <source>
        <dbReference type="SAM" id="MobiDB-lite"/>
    </source>
</evidence>
<feature type="compositionally biased region" description="Polar residues" evidence="1">
    <location>
        <begin position="181"/>
        <end position="190"/>
    </location>
</feature>
<feature type="compositionally biased region" description="Basic and acidic residues" evidence="1">
    <location>
        <begin position="71"/>
        <end position="94"/>
    </location>
</feature>
<name>A0AAE0LCH7_9CHLO</name>
<feature type="compositionally biased region" description="Acidic residues" evidence="1">
    <location>
        <begin position="59"/>
        <end position="70"/>
    </location>
</feature>
<dbReference type="AlphaFoldDB" id="A0AAE0LCH7"/>
<keyword evidence="3" id="KW-1185">Reference proteome</keyword>